<reference evidence="1 6" key="3">
    <citation type="submission" date="2020-01" db="EMBL/GenBank/DDBJ databases">
        <authorList>
            <person name="Sanchez-Estrada R."/>
            <person name="Gonzalez-Y-Merchand J.A."/>
            <person name="Rivera-Gutierrez S."/>
        </authorList>
    </citation>
    <scope>NUCLEOTIDE SEQUENCE [LARGE SCALE GENOMIC DNA]</scope>
    <source>
        <strain evidence="1 6">CST 7247</strain>
    </source>
</reference>
<dbReference type="Proteomes" id="UP000092668">
    <property type="component" value="Unassembled WGS sequence"/>
</dbReference>
<name>A0A1B8SDD0_9MYCO</name>
<evidence type="ECO:0000313" key="5">
    <source>
        <dbReference type="Proteomes" id="UP000192713"/>
    </source>
</evidence>
<dbReference type="Gene3D" id="1.20.1480.30">
    <property type="entry name" value="Designed four-helix bundle protein"/>
    <property type="match status" value="1"/>
</dbReference>
<dbReference type="EMBL" id="JAACYR010000047">
    <property type="protein sequence ID" value="NDJ90286.1"/>
    <property type="molecule type" value="Genomic_DNA"/>
</dbReference>
<reference evidence="2 4" key="1">
    <citation type="submission" date="2015-06" db="EMBL/GenBank/DDBJ databases">
        <title>Genome sequence of Mycobacterium kumamotonense strain Roo.</title>
        <authorList>
            <person name="Greninger A.L."/>
            <person name="Cunningham G."/>
            <person name="Miller S."/>
        </authorList>
    </citation>
    <scope>NUCLEOTIDE SEQUENCE [LARGE SCALE GENOMIC DNA]</scope>
    <source>
        <strain evidence="2 4">Roo</strain>
    </source>
</reference>
<accession>A0A1B8SDD0</accession>
<dbReference type="EMBL" id="LFOE01000026">
    <property type="protein sequence ID" value="OBY30712.1"/>
    <property type="molecule type" value="Genomic_DNA"/>
</dbReference>
<evidence type="ECO:0000313" key="6">
    <source>
        <dbReference type="Proteomes" id="UP000466523"/>
    </source>
</evidence>
<evidence type="ECO:0000313" key="3">
    <source>
        <dbReference type="EMBL" id="ORA83504.1"/>
    </source>
</evidence>
<dbReference type="RefSeq" id="WP_019739176.1">
    <property type="nucleotide sequence ID" value="NZ_JAACYR010000047.1"/>
</dbReference>
<dbReference type="Proteomes" id="UP000466523">
    <property type="component" value="Unassembled WGS sequence"/>
</dbReference>
<evidence type="ECO:0000313" key="2">
    <source>
        <dbReference type="EMBL" id="OBY30712.1"/>
    </source>
</evidence>
<organism evidence="2 4">
    <name type="scientific">Mycolicibacter kumamotonensis</name>
    <dbReference type="NCBI Taxonomy" id="354243"/>
    <lineage>
        <taxon>Bacteria</taxon>
        <taxon>Bacillati</taxon>
        <taxon>Actinomycetota</taxon>
        <taxon>Actinomycetes</taxon>
        <taxon>Mycobacteriales</taxon>
        <taxon>Mycobacteriaceae</taxon>
        <taxon>Mycolicibacter</taxon>
    </lineage>
</organism>
<reference evidence="3 5" key="2">
    <citation type="submission" date="2017-02" db="EMBL/GenBank/DDBJ databases">
        <title>The new phylogeny of genus Mycobacterium.</title>
        <authorList>
            <person name="Tortoli E."/>
            <person name="Trovato A."/>
            <person name="Cirillo D.M."/>
        </authorList>
    </citation>
    <scope>NUCLEOTIDE SEQUENCE [LARGE SCALE GENOMIC DNA]</scope>
    <source>
        <strain evidence="3 5">DSM 45093</strain>
    </source>
</reference>
<dbReference type="STRING" id="354243.BST28_01055"/>
<dbReference type="PATRIC" id="fig|354243.3.peg.3315"/>
<keyword evidence="4" id="KW-1185">Reference proteome</keyword>
<evidence type="ECO:0000313" key="1">
    <source>
        <dbReference type="EMBL" id="NDJ90286.1"/>
    </source>
</evidence>
<protein>
    <submittedName>
        <fullName evidence="2">ATPase</fullName>
    </submittedName>
</protein>
<sequence>MSAMADRSSGSGTERKRLKTLAQAALNADVTVGQLEDVLGGLGNTMNELNNSLEGLNATVERLGSGLDHLEQTMSGLDDLARRLAALIEPVEAIVSRIDYIVEVGETAMSPLAATENAVRGMFNAMRNRVVR</sequence>
<dbReference type="AlphaFoldDB" id="A0A1B8SDD0"/>
<dbReference type="Proteomes" id="UP000192713">
    <property type="component" value="Unassembled WGS sequence"/>
</dbReference>
<evidence type="ECO:0000313" key="4">
    <source>
        <dbReference type="Proteomes" id="UP000092668"/>
    </source>
</evidence>
<proteinExistence type="predicted"/>
<gene>
    <name evidence="2" type="ORF">ACT18_16025</name>
    <name evidence="3" type="ORF">BST28_01055</name>
    <name evidence="1" type="ORF">GWR20_14165</name>
</gene>
<dbReference type="OrthoDB" id="4479510at2"/>
<comment type="caution">
    <text evidence="2">The sequence shown here is derived from an EMBL/GenBank/DDBJ whole genome shotgun (WGS) entry which is preliminary data.</text>
</comment>
<dbReference type="EMBL" id="MVHU01000001">
    <property type="protein sequence ID" value="ORA83504.1"/>
    <property type="molecule type" value="Genomic_DNA"/>
</dbReference>